<dbReference type="PROSITE" id="PS50801">
    <property type="entry name" value="STAS"/>
    <property type="match status" value="1"/>
</dbReference>
<organism evidence="4 5">
    <name type="scientific">Tritonibacter horizontis</name>
    <dbReference type="NCBI Taxonomy" id="1768241"/>
    <lineage>
        <taxon>Bacteria</taxon>
        <taxon>Pseudomonadati</taxon>
        <taxon>Pseudomonadota</taxon>
        <taxon>Alphaproteobacteria</taxon>
        <taxon>Rhodobacterales</taxon>
        <taxon>Paracoccaceae</taxon>
        <taxon>Tritonibacter</taxon>
    </lineage>
</organism>
<keyword evidence="5" id="KW-1185">Reference proteome</keyword>
<gene>
    <name evidence="4" type="ORF">TRIHO_23060</name>
</gene>
<sequence>MSLTSTVADDAQVVTVNAQRIDAAMAIQFKEDMRTETDAGPQRVILDLSSVEFIDSSGLGAIVAAMKQLGKDRRLDLAGLTPMVDKVFRLTRMDTVFNLFDTLQDALDPEHVEH</sequence>
<evidence type="ECO:0000256" key="2">
    <source>
        <dbReference type="RuleBase" id="RU003749"/>
    </source>
</evidence>
<dbReference type="PANTHER" id="PTHR33495:SF2">
    <property type="entry name" value="ANTI-SIGMA FACTOR ANTAGONIST TM_1081-RELATED"/>
    <property type="match status" value="1"/>
</dbReference>
<dbReference type="RefSeq" id="WP_068243496.1">
    <property type="nucleotide sequence ID" value="NZ_LPUY01000065.1"/>
</dbReference>
<protein>
    <recommendedName>
        <fullName evidence="2">Anti-sigma factor antagonist</fullName>
    </recommendedName>
</protein>
<dbReference type="InterPro" id="IPR003658">
    <property type="entry name" value="Anti-sigma_ant"/>
</dbReference>
<dbReference type="Proteomes" id="UP000068382">
    <property type="component" value="Unassembled WGS sequence"/>
</dbReference>
<dbReference type="NCBIfam" id="TIGR00377">
    <property type="entry name" value="ant_ant_sig"/>
    <property type="match status" value="1"/>
</dbReference>
<dbReference type="Pfam" id="PF01740">
    <property type="entry name" value="STAS"/>
    <property type="match status" value="1"/>
</dbReference>
<dbReference type="GO" id="GO:0043856">
    <property type="term" value="F:anti-sigma factor antagonist activity"/>
    <property type="evidence" value="ECO:0007669"/>
    <property type="project" value="InterPro"/>
</dbReference>
<comment type="caution">
    <text evidence="4">The sequence shown here is derived from an EMBL/GenBank/DDBJ whole genome shotgun (WGS) entry which is preliminary data.</text>
</comment>
<dbReference type="SUPFAM" id="SSF52091">
    <property type="entry name" value="SpoIIaa-like"/>
    <property type="match status" value="1"/>
</dbReference>
<dbReference type="AlphaFoldDB" id="A0A132BWT8"/>
<proteinExistence type="inferred from homology"/>
<dbReference type="PANTHER" id="PTHR33495">
    <property type="entry name" value="ANTI-SIGMA FACTOR ANTAGONIST TM_1081-RELATED-RELATED"/>
    <property type="match status" value="1"/>
</dbReference>
<dbReference type="Gene3D" id="3.30.750.24">
    <property type="entry name" value="STAS domain"/>
    <property type="match status" value="1"/>
</dbReference>
<evidence type="ECO:0000313" key="4">
    <source>
        <dbReference type="EMBL" id="KUP92855.1"/>
    </source>
</evidence>
<evidence type="ECO:0000259" key="3">
    <source>
        <dbReference type="PROSITE" id="PS50801"/>
    </source>
</evidence>
<feature type="domain" description="STAS" evidence="3">
    <location>
        <begin position="21"/>
        <end position="110"/>
    </location>
</feature>
<name>A0A132BWT8_9RHOB</name>
<dbReference type="InterPro" id="IPR002645">
    <property type="entry name" value="STAS_dom"/>
</dbReference>
<comment type="similarity">
    <text evidence="1 2">Belongs to the anti-sigma-factor antagonist family.</text>
</comment>
<dbReference type="PATRIC" id="fig|1768241.3.peg.2420"/>
<evidence type="ECO:0000313" key="5">
    <source>
        <dbReference type="Proteomes" id="UP000068382"/>
    </source>
</evidence>
<dbReference type="OrthoDB" id="9796076at2"/>
<dbReference type="CDD" id="cd07043">
    <property type="entry name" value="STAS_anti-anti-sigma_factors"/>
    <property type="match status" value="1"/>
</dbReference>
<accession>A0A132BWT8</accession>
<dbReference type="EMBL" id="LPUY01000065">
    <property type="protein sequence ID" value="KUP92855.1"/>
    <property type="molecule type" value="Genomic_DNA"/>
</dbReference>
<reference evidence="4 5" key="1">
    <citation type="submission" date="2015-12" db="EMBL/GenBank/DDBJ databases">
        <title>Genome sequence of the marine Rhodobacteraceae strain O3.65, Candidatus Tritonibacter horizontis.</title>
        <authorList>
            <person name="Poehlein A."/>
            <person name="Giebel H.A."/>
            <person name="Voget S."/>
            <person name="Brinkhoff T."/>
        </authorList>
    </citation>
    <scope>NUCLEOTIDE SEQUENCE [LARGE SCALE GENOMIC DNA]</scope>
    <source>
        <strain evidence="4 5">O3.65</strain>
    </source>
</reference>
<dbReference type="InterPro" id="IPR036513">
    <property type="entry name" value="STAS_dom_sf"/>
</dbReference>
<evidence type="ECO:0000256" key="1">
    <source>
        <dbReference type="ARBA" id="ARBA00009013"/>
    </source>
</evidence>